<dbReference type="Gene3D" id="1.10.510.10">
    <property type="entry name" value="Transferase(Phosphotransferase) domain 1"/>
    <property type="match status" value="1"/>
</dbReference>
<feature type="chain" id="PRO_5025416784" description="non-specific serine/threonine protein kinase" evidence="15">
    <location>
        <begin position="21"/>
        <end position="636"/>
    </location>
</feature>
<dbReference type="EMBL" id="VEPZ02001248">
    <property type="protein sequence ID" value="KAE8684081.1"/>
    <property type="molecule type" value="Genomic_DNA"/>
</dbReference>
<dbReference type="InterPro" id="IPR045874">
    <property type="entry name" value="LRK10/LRL21-25-like"/>
</dbReference>
<protein>
    <recommendedName>
        <fullName evidence="2">non-specific serine/threonine protein kinase</fullName>
        <ecNumber evidence="2">2.7.11.1</ecNumber>
    </recommendedName>
</protein>
<dbReference type="InterPro" id="IPR011009">
    <property type="entry name" value="Kinase-like_dom_sf"/>
</dbReference>
<keyword evidence="5" id="KW-0812">Transmembrane</keyword>
<evidence type="ECO:0000256" key="1">
    <source>
        <dbReference type="ARBA" id="ARBA00004479"/>
    </source>
</evidence>
<comment type="catalytic activity">
    <reaction evidence="13">
        <text>L-threonyl-[protein] + ATP = O-phospho-L-threonyl-[protein] + ADP + H(+)</text>
        <dbReference type="Rhea" id="RHEA:46608"/>
        <dbReference type="Rhea" id="RHEA-COMP:11060"/>
        <dbReference type="Rhea" id="RHEA-COMP:11605"/>
        <dbReference type="ChEBI" id="CHEBI:15378"/>
        <dbReference type="ChEBI" id="CHEBI:30013"/>
        <dbReference type="ChEBI" id="CHEBI:30616"/>
        <dbReference type="ChEBI" id="CHEBI:61977"/>
        <dbReference type="ChEBI" id="CHEBI:456216"/>
        <dbReference type="EC" id="2.7.11.1"/>
    </reaction>
</comment>
<sequence length="636" mass="72436">MWNKDITHFLLLHLSTVGMDEDVSSSRNQREFNNATIQENSYTLRIGFEGQRPSGTCHRTSTPFKRSMERKSWWFGNEKHQRMELEGIEQLPSTRLASTSRSLWLTFEIGKGNFREADLSYFHLTQDKALLLVKAALASCLNPRRLPHPAVQPQRAMRPVPVPIIRPAATQLWLSSSRVSTFVLRKQPDPVEASTFALLDLNLSTFPFLDLDQQLGFSRLKVYQSQPASSYTLFECSSKDKAFMIGNFSVPISPDPIRFQLRWNEPDCGDCEAQGKGCRLKSYSTKDQTECFYIPKLHISARERLMITGIVLGSLVLAMVVTAVGWRYYTENLQKEGELKNEKFLEDYRAFKPSRYSYTDIKRITDHFKDKLVQGGYGTVFKGRLSTDILVAVKVLNDFKGNGEEFINEVSSMGRIHHVNVTRLVGFCADGYNRALVYEYLPNESLEKFIFAAKCEDRSLSWERLDDIALGVAKGIEYLHQGCDQRILHFDIKPHNILLDHKFNPKISDFGLAKLCSKEQSAISMTTARGTMGYIAPEAYKCLDKGEELRIRIEDEQTGVAKKLSIVGLWCIQWYPVDRPSIKEVVQMLEGDLDVLTMPPDPFASTDPMKMGNSISRKSVNRELLAISEIDEQPQT</sequence>
<accession>A0A6A2YX29</accession>
<dbReference type="Pfam" id="PF00069">
    <property type="entry name" value="Pkinase"/>
    <property type="match status" value="1"/>
</dbReference>
<evidence type="ECO:0000256" key="8">
    <source>
        <dbReference type="ARBA" id="ARBA00022777"/>
    </source>
</evidence>
<dbReference type="PANTHER" id="PTHR27009">
    <property type="entry name" value="RUST RESISTANCE KINASE LR10-RELATED"/>
    <property type="match status" value="1"/>
</dbReference>
<evidence type="ECO:0000256" key="10">
    <source>
        <dbReference type="ARBA" id="ARBA00022989"/>
    </source>
</evidence>
<evidence type="ECO:0000256" key="6">
    <source>
        <dbReference type="ARBA" id="ARBA00022729"/>
    </source>
</evidence>
<feature type="signal peptide" evidence="15">
    <location>
        <begin position="1"/>
        <end position="20"/>
    </location>
</feature>
<dbReference type="SUPFAM" id="SSF56112">
    <property type="entry name" value="Protein kinase-like (PK-like)"/>
    <property type="match status" value="1"/>
</dbReference>
<evidence type="ECO:0000256" key="11">
    <source>
        <dbReference type="ARBA" id="ARBA00023136"/>
    </source>
</evidence>
<comment type="catalytic activity">
    <reaction evidence="14">
        <text>L-seryl-[protein] + ATP = O-phospho-L-seryl-[protein] + ADP + H(+)</text>
        <dbReference type="Rhea" id="RHEA:17989"/>
        <dbReference type="Rhea" id="RHEA-COMP:9863"/>
        <dbReference type="Rhea" id="RHEA-COMP:11604"/>
        <dbReference type="ChEBI" id="CHEBI:15378"/>
        <dbReference type="ChEBI" id="CHEBI:29999"/>
        <dbReference type="ChEBI" id="CHEBI:30616"/>
        <dbReference type="ChEBI" id="CHEBI:83421"/>
        <dbReference type="ChEBI" id="CHEBI:456216"/>
        <dbReference type="EC" id="2.7.11.1"/>
    </reaction>
</comment>
<dbReference type="InterPro" id="IPR008271">
    <property type="entry name" value="Ser/Thr_kinase_AS"/>
</dbReference>
<keyword evidence="3" id="KW-0723">Serine/threonine-protein kinase</keyword>
<dbReference type="Gene3D" id="3.30.200.20">
    <property type="entry name" value="Phosphorylase Kinase, domain 1"/>
    <property type="match status" value="1"/>
</dbReference>
<keyword evidence="4" id="KW-0808">Transferase</keyword>
<evidence type="ECO:0000256" key="12">
    <source>
        <dbReference type="ARBA" id="ARBA00023180"/>
    </source>
</evidence>
<dbReference type="FunFam" id="3.30.200.20:FF:000178">
    <property type="entry name" value="serine/threonine-protein kinase PBS1-like"/>
    <property type="match status" value="1"/>
</dbReference>
<dbReference type="InterPro" id="IPR000719">
    <property type="entry name" value="Prot_kinase_dom"/>
</dbReference>
<keyword evidence="8" id="KW-0418">Kinase</keyword>
<name>A0A6A2YX29_HIBSY</name>
<evidence type="ECO:0000256" key="14">
    <source>
        <dbReference type="ARBA" id="ARBA00048679"/>
    </source>
</evidence>
<dbReference type="GO" id="GO:0004674">
    <property type="term" value="F:protein serine/threonine kinase activity"/>
    <property type="evidence" value="ECO:0007669"/>
    <property type="project" value="UniProtKB-KW"/>
</dbReference>
<evidence type="ECO:0000256" key="15">
    <source>
        <dbReference type="SAM" id="SignalP"/>
    </source>
</evidence>
<dbReference type="SMART" id="SM00220">
    <property type="entry name" value="S_TKc"/>
    <property type="match status" value="1"/>
</dbReference>
<keyword evidence="11" id="KW-0472">Membrane</keyword>
<gene>
    <name evidence="17" type="ORF">F3Y22_tig00111151pilonHSYRG00004</name>
</gene>
<keyword evidence="12" id="KW-0325">Glycoprotein</keyword>
<dbReference type="GO" id="GO:0016020">
    <property type="term" value="C:membrane"/>
    <property type="evidence" value="ECO:0007669"/>
    <property type="project" value="UniProtKB-SubCell"/>
</dbReference>
<dbReference type="AlphaFoldDB" id="A0A6A2YX29"/>
<reference evidence="17" key="1">
    <citation type="submission" date="2019-09" db="EMBL/GenBank/DDBJ databases">
        <title>Draft genome information of white flower Hibiscus syriacus.</title>
        <authorList>
            <person name="Kim Y.-M."/>
        </authorList>
    </citation>
    <scope>NUCLEOTIDE SEQUENCE [LARGE SCALE GENOMIC DNA]</scope>
    <source>
        <strain evidence="17">YM2019G1</strain>
    </source>
</reference>
<keyword evidence="6 15" id="KW-0732">Signal</keyword>
<evidence type="ECO:0000256" key="13">
    <source>
        <dbReference type="ARBA" id="ARBA00047899"/>
    </source>
</evidence>
<comment type="subcellular location">
    <subcellularLocation>
        <location evidence="1">Membrane</location>
        <topology evidence="1">Single-pass type I membrane protein</topology>
    </subcellularLocation>
</comment>
<proteinExistence type="predicted"/>
<evidence type="ECO:0000256" key="4">
    <source>
        <dbReference type="ARBA" id="ARBA00022679"/>
    </source>
</evidence>
<evidence type="ECO:0000256" key="5">
    <source>
        <dbReference type="ARBA" id="ARBA00022692"/>
    </source>
</evidence>
<dbReference type="EC" id="2.7.11.1" evidence="2"/>
<dbReference type="FunFam" id="1.10.510.10:FF:001023">
    <property type="entry name" value="Os07g0541700 protein"/>
    <property type="match status" value="1"/>
</dbReference>
<evidence type="ECO:0000256" key="2">
    <source>
        <dbReference type="ARBA" id="ARBA00012513"/>
    </source>
</evidence>
<dbReference type="GO" id="GO:0005524">
    <property type="term" value="F:ATP binding"/>
    <property type="evidence" value="ECO:0007669"/>
    <property type="project" value="UniProtKB-KW"/>
</dbReference>
<dbReference type="PROSITE" id="PS50011">
    <property type="entry name" value="PROTEIN_KINASE_DOM"/>
    <property type="match status" value="1"/>
</dbReference>
<evidence type="ECO:0000256" key="7">
    <source>
        <dbReference type="ARBA" id="ARBA00022741"/>
    </source>
</evidence>
<evidence type="ECO:0000256" key="9">
    <source>
        <dbReference type="ARBA" id="ARBA00022840"/>
    </source>
</evidence>
<organism evidence="17 18">
    <name type="scientific">Hibiscus syriacus</name>
    <name type="common">Rose of Sharon</name>
    <dbReference type="NCBI Taxonomy" id="106335"/>
    <lineage>
        <taxon>Eukaryota</taxon>
        <taxon>Viridiplantae</taxon>
        <taxon>Streptophyta</taxon>
        <taxon>Embryophyta</taxon>
        <taxon>Tracheophyta</taxon>
        <taxon>Spermatophyta</taxon>
        <taxon>Magnoliopsida</taxon>
        <taxon>eudicotyledons</taxon>
        <taxon>Gunneridae</taxon>
        <taxon>Pentapetalae</taxon>
        <taxon>rosids</taxon>
        <taxon>malvids</taxon>
        <taxon>Malvales</taxon>
        <taxon>Malvaceae</taxon>
        <taxon>Malvoideae</taxon>
        <taxon>Hibiscus</taxon>
    </lineage>
</organism>
<keyword evidence="18" id="KW-1185">Reference proteome</keyword>
<evidence type="ECO:0000313" key="17">
    <source>
        <dbReference type="EMBL" id="KAE8684081.1"/>
    </source>
</evidence>
<keyword evidence="7" id="KW-0547">Nucleotide-binding</keyword>
<feature type="domain" description="Protein kinase" evidence="16">
    <location>
        <begin position="366"/>
        <end position="636"/>
    </location>
</feature>
<keyword evidence="9" id="KW-0067">ATP-binding</keyword>
<evidence type="ECO:0000256" key="3">
    <source>
        <dbReference type="ARBA" id="ARBA00022527"/>
    </source>
</evidence>
<evidence type="ECO:0000313" key="18">
    <source>
        <dbReference type="Proteomes" id="UP000436088"/>
    </source>
</evidence>
<dbReference type="PROSITE" id="PS00108">
    <property type="entry name" value="PROTEIN_KINASE_ST"/>
    <property type="match status" value="1"/>
</dbReference>
<comment type="caution">
    <text evidence="17">The sequence shown here is derived from an EMBL/GenBank/DDBJ whole genome shotgun (WGS) entry which is preliminary data.</text>
</comment>
<evidence type="ECO:0000259" key="16">
    <source>
        <dbReference type="PROSITE" id="PS50011"/>
    </source>
</evidence>
<keyword evidence="10" id="KW-1133">Transmembrane helix</keyword>
<dbReference type="Proteomes" id="UP000436088">
    <property type="component" value="Unassembled WGS sequence"/>
</dbReference>